<gene>
    <name evidence="1" type="ORF">KV395_14360</name>
</gene>
<dbReference type="Proteomes" id="UP001215097">
    <property type="component" value="Chromosome"/>
</dbReference>
<keyword evidence="2" id="KW-1185">Reference proteome</keyword>
<sequence>MTEDYPSELHGLLKRIAPGWPELLEVGAGWYPLLARLDATLSVIAPNYVVQQVKSKFGALCFYADPSDDSSHFDEAFTAAVRAAEWESTETCEACGAPARQYVIRMWVSTLCQPHAATMRDGALGSDPPPLAV</sequence>
<protein>
    <submittedName>
        <fullName evidence="1">Uncharacterized protein</fullName>
    </submittedName>
</protein>
<evidence type="ECO:0000313" key="2">
    <source>
        <dbReference type="Proteomes" id="UP001215097"/>
    </source>
</evidence>
<accession>A0ABY7XQB6</accession>
<organism evidence="1 2">
    <name type="scientific">Microbacterium luteolum</name>
    <name type="common">Aureobacterium luteolum</name>
    <dbReference type="NCBI Taxonomy" id="69367"/>
    <lineage>
        <taxon>Bacteria</taxon>
        <taxon>Bacillati</taxon>
        <taxon>Actinomycetota</taxon>
        <taxon>Actinomycetes</taxon>
        <taxon>Micrococcales</taxon>
        <taxon>Microbacteriaceae</taxon>
        <taxon>Microbacterium</taxon>
    </lineage>
</organism>
<proteinExistence type="predicted"/>
<name>A0ABY7XQB6_MICLT</name>
<reference evidence="1 2" key="1">
    <citation type="submission" date="2021-06" db="EMBL/GenBank/DDBJ databases">
        <title>Genome-based taxonomic framework of Microbacterium strains isolated from marine environment, the description of four new species and reclassification of four preexisting species.</title>
        <authorList>
            <person name="Lee S.D."/>
            <person name="Kim S.-M."/>
            <person name="Byeon Y.-S."/>
            <person name="Yang H.L."/>
            <person name="Kim I.S."/>
        </authorList>
    </citation>
    <scope>NUCLEOTIDE SEQUENCE [LARGE SCALE GENOMIC DNA]</scope>
    <source>
        <strain evidence="1 2">KACC 14465</strain>
    </source>
</reference>
<evidence type="ECO:0000313" key="1">
    <source>
        <dbReference type="EMBL" id="WDM44356.1"/>
    </source>
</evidence>
<dbReference type="EMBL" id="CP078075">
    <property type="protein sequence ID" value="WDM44356.1"/>
    <property type="molecule type" value="Genomic_DNA"/>
</dbReference>
<dbReference type="RefSeq" id="WP_282214496.1">
    <property type="nucleotide sequence ID" value="NZ_BAAAUN010000001.1"/>
</dbReference>